<dbReference type="SUPFAM" id="SSF53474">
    <property type="entry name" value="alpha/beta-Hydrolases"/>
    <property type="match status" value="1"/>
</dbReference>
<dbReference type="Gene3D" id="3.40.50.1820">
    <property type="entry name" value="alpha/beta hydrolase"/>
    <property type="match status" value="1"/>
</dbReference>
<dbReference type="InterPro" id="IPR052558">
    <property type="entry name" value="Siderophore_Hydrolase_D"/>
</dbReference>
<dbReference type="AlphaFoldDB" id="A0A7Y6NMD5"/>
<organism evidence="3 4">
    <name type="scientific">Piscinibacter koreensis</name>
    <dbReference type="NCBI Taxonomy" id="2742824"/>
    <lineage>
        <taxon>Bacteria</taxon>
        <taxon>Pseudomonadati</taxon>
        <taxon>Pseudomonadota</taxon>
        <taxon>Betaproteobacteria</taxon>
        <taxon>Burkholderiales</taxon>
        <taxon>Sphaerotilaceae</taxon>
        <taxon>Piscinibacter</taxon>
    </lineage>
</organism>
<name>A0A7Y6NMD5_9BURK</name>
<comment type="similarity">
    <text evidence="1">Belongs to the esterase D family.</text>
</comment>
<protein>
    <recommendedName>
        <fullName evidence="5">Esterase</fullName>
    </recommendedName>
</protein>
<sequence>MEGATESRSLTSRITGTAYPLSIYVPPASAGPRASLPVLYVLDGESWFQTLVEIVESARARIIVVAVESARQRERDYVPANLCTGNGGGQAAYFDFVRQELVPHIETSIGGSPSQRGLFGHSHGGAFVLYAMFSEAPGRHTFKAYLSSDASISCLSSQAEGWEQGYASAYRELPVRLHLSHASLGNAAANIEYANRITQRRYERLAFTAQGYSGTHGGIVPQVLRDAIGFAFPPGA</sequence>
<accession>A0A7Y6NMD5</accession>
<dbReference type="InterPro" id="IPR029058">
    <property type="entry name" value="AB_hydrolase_fold"/>
</dbReference>
<keyword evidence="2" id="KW-0378">Hydrolase</keyword>
<evidence type="ECO:0000256" key="2">
    <source>
        <dbReference type="ARBA" id="ARBA00022801"/>
    </source>
</evidence>
<gene>
    <name evidence="3" type="ORF">HQN59_08485</name>
</gene>
<dbReference type="Pfam" id="PF00756">
    <property type="entry name" value="Esterase"/>
    <property type="match status" value="1"/>
</dbReference>
<dbReference type="Proteomes" id="UP000529637">
    <property type="component" value="Unassembled WGS sequence"/>
</dbReference>
<dbReference type="EMBL" id="JABWMJ010000003">
    <property type="protein sequence ID" value="NUZ05799.1"/>
    <property type="molecule type" value="Genomic_DNA"/>
</dbReference>
<evidence type="ECO:0008006" key="5">
    <source>
        <dbReference type="Google" id="ProtNLM"/>
    </source>
</evidence>
<keyword evidence="4" id="KW-1185">Reference proteome</keyword>
<dbReference type="PANTHER" id="PTHR40841:SF2">
    <property type="entry name" value="SIDEROPHORE-DEGRADING ESTERASE (EUROFUNG)"/>
    <property type="match status" value="1"/>
</dbReference>
<dbReference type="InterPro" id="IPR000801">
    <property type="entry name" value="Esterase-like"/>
</dbReference>
<evidence type="ECO:0000313" key="4">
    <source>
        <dbReference type="Proteomes" id="UP000529637"/>
    </source>
</evidence>
<evidence type="ECO:0000256" key="1">
    <source>
        <dbReference type="ARBA" id="ARBA00005622"/>
    </source>
</evidence>
<dbReference type="RefSeq" id="WP_176068083.1">
    <property type="nucleotide sequence ID" value="NZ_JABWMJ010000003.1"/>
</dbReference>
<comment type="caution">
    <text evidence="3">The sequence shown here is derived from an EMBL/GenBank/DDBJ whole genome shotgun (WGS) entry which is preliminary data.</text>
</comment>
<reference evidence="3 4" key="1">
    <citation type="submission" date="2020-06" db="EMBL/GenBank/DDBJ databases">
        <title>Schlegella sp. ID0723 isolated from air conditioner.</title>
        <authorList>
            <person name="Kim D.Y."/>
            <person name="Kim D.-U."/>
        </authorList>
    </citation>
    <scope>NUCLEOTIDE SEQUENCE [LARGE SCALE GENOMIC DNA]</scope>
    <source>
        <strain evidence="3 4">ID0723</strain>
    </source>
</reference>
<dbReference type="GO" id="GO:0016788">
    <property type="term" value="F:hydrolase activity, acting on ester bonds"/>
    <property type="evidence" value="ECO:0007669"/>
    <property type="project" value="TreeGrafter"/>
</dbReference>
<evidence type="ECO:0000313" key="3">
    <source>
        <dbReference type="EMBL" id="NUZ05799.1"/>
    </source>
</evidence>
<proteinExistence type="inferred from homology"/>
<dbReference type="PANTHER" id="PTHR40841">
    <property type="entry name" value="SIDEROPHORE TRIACETYLFUSARININE C ESTERASE"/>
    <property type="match status" value="1"/>
</dbReference>